<dbReference type="GO" id="GO:0016747">
    <property type="term" value="F:acyltransferase activity, transferring groups other than amino-acyl groups"/>
    <property type="evidence" value="ECO:0007669"/>
    <property type="project" value="InterPro"/>
</dbReference>
<dbReference type="InterPro" id="IPR050680">
    <property type="entry name" value="YpeA/RimI_acetyltransf"/>
</dbReference>
<dbReference type="OrthoDB" id="360261at2"/>
<evidence type="ECO:0000313" key="5">
    <source>
        <dbReference type="Proteomes" id="UP000005387"/>
    </source>
</evidence>
<evidence type="ECO:0000256" key="2">
    <source>
        <dbReference type="ARBA" id="ARBA00023315"/>
    </source>
</evidence>
<dbReference type="AlphaFoldDB" id="E0I3J7"/>
<organism evidence="4 5">
    <name type="scientific">Paenibacillus curdlanolyticus YK9</name>
    <dbReference type="NCBI Taxonomy" id="717606"/>
    <lineage>
        <taxon>Bacteria</taxon>
        <taxon>Bacillati</taxon>
        <taxon>Bacillota</taxon>
        <taxon>Bacilli</taxon>
        <taxon>Bacillales</taxon>
        <taxon>Paenibacillaceae</taxon>
        <taxon>Paenibacillus</taxon>
    </lineage>
</organism>
<dbReference type="Pfam" id="PF00583">
    <property type="entry name" value="Acetyltransf_1"/>
    <property type="match status" value="1"/>
</dbReference>
<name>E0I3J7_9BACL</name>
<dbReference type="PANTHER" id="PTHR43420">
    <property type="entry name" value="ACETYLTRANSFERASE"/>
    <property type="match status" value="1"/>
</dbReference>
<protein>
    <submittedName>
        <fullName evidence="4">GCN5-related N-acetyltransferase</fullName>
    </submittedName>
</protein>
<keyword evidence="2" id="KW-0012">Acyltransferase</keyword>
<keyword evidence="1 4" id="KW-0808">Transferase</keyword>
<evidence type="ECO:0000256" key="1">
    <source>
        <dbReference type="ARBA" id="ARBA00022679"/>
    </source>
</evidence>
<dbReference type="eggNOG" id="ENOG5030V9S">
    <property type="taxonomic scope" value="Bacteria"/>
</dbReference>
<dbReference type="RefSeq" id="WP_006036389.1">
    <property type="nucleotide sequence ID" value="NZ_AEDD01000001.1"/>
</dbReference>
<evidence type="ECO:0000313" key="4">
    <source>
        <dbReference type="EMBL" id="EFM12861.1"/>
    </source>
</evidence>
<sequence>MALYHIKKLNLEEYYKCNNIWDMGKQPKMVKMFYDELVTGNRITFICLGDNEEFIGEGSLVFRNDDPDYTIPDKRIYLSRMIVKEEYRNRGIGSSILDFLIDYAEQLGYEEIALGVDTGNLNARYLYEKKGFTTVLFIGEDEYGEYTKLLKKLR</sequence>
<reference evidence="4 5" key="1">
    <citation type="submission" date="2010-07" db="EMBL/GenBank/DDBJ databases">
        <title>The draft genome of Paenibacillus curdlanolyticus YK9.</title>
        <authorList>
            <consortium name="US DOE Joint Genome Institute (JGI-PGF)"/>
            <person name="Lucas S."/>
            <person name="Copeland A."/>
            <person name="Lapidus A."/>
            <person name="Cheng J.-F."/>
            <person name="Bruce D."/>
            <person name="Goodwin L."/>
            <person name="Pitluck S."/>
            <person name="Land M.L."/>
            <person name="Hauser L."/>
            <person name="Chang Y.-J."/>
            <person name="Jeffries C."/>
            <person name="Anderson I.J."/>
            <person name="Johnson E."/>
            <person name="Loganathan U."/>
            <person name="Mulhopadhyay B."/>
            <person name="Kyrpides N."/>
            <person name="Woyke T.J."/>
        </authorList>
    </citation>
    <scope>NUCLEOTIDE SEQUENCE [LARGE SCALE GENOMIC DNA]</scope>
    <source>
        <strain evidence="4 5">YK9</strain>
    </source>
</reference>
<dbReference type="SUPFAM" id="SSF55729">
    <property type="entry name" value="Acyl-CoA N-acyltransferases (Nat)"/>
    <property type="match status" value="1"/>
</dbReference>
<feature type="domain" description="N-acetyltransferase" evidence="3">
    <location>
        <begin position="4"/>
        <end position="151"/>
    </location>
</feature>
<keyword evidence="5" id="KW-1185">Reference proteome</keyword>
<dbReference type="PROSITE" id="PS51186">
    <property type="entry name" value="GNAT"/>
    <property type="match status" value="1"/>
</dbReference>
<proteinExistence type="predicted"/>
<dbReference type="InterPro" id="IPR016181">
    <property type="entry name" value="Acyl_CoA_acyltransferase"/>
</dbReference>
<dbReference type="Proteomes" id="UP000005387">
    <property type="component" value="Unassembled WGS sequence"/>
</dbReference>
<evidence type="ECO:0000259" key="3">
    <source>
        <dbReference type="PROSITE" id="PS51186"/>
    </source>
</evidence>
<gene>
    <name evidence="4" type="ORF">PaecuDRAFT_0372</name>
</gene>
<dbReference type="CDD" id="cd04301">
    <property type="entry name" value="NAT_SF"/>
    <property type="match status" value="1"/>
</dbReference>
<dbReference type="InterPro" id="IPR000182">
    <property type="entry name" value="GNAT_dom"/>
</dbReference>
<dbReference type="Gene3D" id="3.40.630.30">
    <property type="match status" value="1"/>
</dbReference>
<accession>E0I3J7</accession>
<dbReference type="EMBL" id="AEDD01000001">
    <property type="protein sequence ID" value="EFM12861.1"/>
    <property type="molecule type" value="Genomic_DNA"/>
</dbReference>
<dbReference type="STRING" id="717606.PaecuDRAFT_0372"/>